<keyword evidence="2" id="KW-1185">Reference proteome</keyword>
<protein>
    <recommendedName>
        <fullName evidence="3">Bacterial mobilisation domain-containing protein</fullName>
    </recommendedName>
</protein>
<proteinExistence type="predicted"/>
<organism evidence="1 2">
    <name type="scientific">Planobispora rosea</name>
    <dbReference type="NCBI Taxonomy" id="35762"/>
    <lineage>
        <taxon>Bacteria</taxon>
        <taxon>Bacillati</taxon>
        <taxon>Actinomycetota</taxon>
        <taxon>Actinomycetes</taxon>
        <taxon>Streptosporangiales</taxon>
        <taxon>Streptosporangiaceae</taxon>
        <taxon>Planobispora</taxon>
    </lineage>
</organism>
<name>A0A8J3SA69_PLARO</name>
<evidence type="ECO:0000313" key="1">
    <source>
        <dbReference type="EMBL" id="GIH88885.1"/>
    </source>
</evidence>
<reference evidence="1" key="1">
    <citation type="submission" date="2021-01" db="EMBL/GenBank/DDBJ databases">
        <title>Whole genome shotgun sequence of Planobispora rosea NBRC 15558.</title>
        <authorList>
            <person name="Komaki H."/>
            <person name="Tamura T."/>
        </authorList>
    </citation>
    <scope>NUCLEOTIDE SEQUENCE</scope>
    <source>
        <strain evidence="1">NBRC 15558</strain>
    </source>
</reference>
<evidence type="ECO:0008006" key="3">
    <source>
        <dbReference type="Google" id="ProtNLM"/>
    </source>
</evidence>
<evidence type="ECO:0000313" key="2">
    <source>
        <dbReference type="Proteomes" id="UP000655044"/>
    </source>
</evidence>
<dbReference type="RefSeq" id="WP_189243965.1">
    <property type="nucleotide sequence ID" value="NZ_BMQP01000060.1"/>
</dbReference>
<sequence>MGTRRARSRQRRENQVGPLLFDDREWSTLVLAAERKGLAVGAYIAEMALAVAREERTPMPVDQSAQLAEFIQARVVLNRVGNNLNQAVRAVNSGAEAPELERVLALVRRTVLRVEEAASAVVGGRGQR</sequence>
<gene>
    <name evidence="1" type="ORF">Pro02_72930</name>
</gene>
<dbReference type="EMBL" id="BOOI01000093">
    <property type="protein sequence ID" value="GIH88885.1"/>
    <property type="molecule type" value="Genomic_DNA"/>
</dbReference>
<accession>A0A8J3SA69</accession>
<dbReference type="AlphaFoldDB" id="A0A8J3SA69"/>
<comment type="caution">
    <text evidence="1">The sequence shown here is derived from an EMBL/GenBank/DDBJ whole genome shotgun (WGS) entry which is preliminary data.</text>
</comment>
<dbReference type="Proteomes" id="UP000655044">
    <property type="component" value="Unassembled WGS sequence"/>
</dbReference>